<evidence type="ECO:0000313" key="1">
    <source>
        <dbReference type="EMBL" id="UYV71142.1"/>
    </source>
</evidence>
<keyword evidence="2" id="KW-1185">Reference proteome</keyword>
<name>A0ABY6KQK4_9ARAC</name>
<proteinExistence type="predicted"/>
<dbReference type="Proteomes" id="UP001235939">
    <property type="component" value="Chromosome 08"/>
</dbReference>
<reference evidence="1 2" key="1">
    <citation type="submission" date="2022-01" db="EMBL/GenBank/DDBJ databases">
        <title>A chromosomal length assembly of Cordylochernes scorpioides.</title>
        <authorList>
            <person name="Zeh D."/>
            <person name="Zeh J."/>
        </authorList>
    </citation>
    <scope>NUCLEOTIDE SEQUENCE [LARGE SCALE GENOMIC DNA]</scope>
    <source>
        <strain evidence="1">IN4F17</strain>
        <tissue evidence="1">Whole Body</tissue>
    </source>
</reference>
<protein>
    <submittedName>
        <fullName evidence="1">Uncharacterized protein</fullName>
    </submittedName>
</protein>
<organism evidence="1 2">
    <name type="scientific">Cordylochernes scorpioides</name>
    <dbReference type="NCBI Taxonomy" id="51811"/>
    <lineage>
        <taxon>Eukaryota</taxon>
        <taxon>Metazoa</taxon>
        <taxon>Ecdysozoa</taxon>
        <taxon>Arthropoda</taxon>
        <taxon>Chelicerata</taxon>
        <taxon>Arachnida</taxon>
        <taxon>Pseudoscorpiones</taxon>
        <taxon>Cheliferoidea</taxon>
        <taxon>Chernetidae</taxon>
        <taxon>Cordylochernes</taxon>
    </lineage>
</organism>
<accession>A0ABY6KQK4</accession>
<evidence type="ECO:0000313" key="2">
    <source>
        <dbReference type="Proteomes" id="UP001235939"/>
    </source>
</evidence>
<gene>
    <name evidence="1" type="ORF">LAZ67_8001866</name>
</gene>
<dbReference type="EMBL" id="CP092870">
    <property type="protein sequence ID" value="UYV71142.1"/>
    <property type="molecule type" value="Genomic_DNA"/>
</dbReference>
<sequence length="100" mass="10919">MDESIQSIMSSSFLSPLNHIRKLKDINLLKEAQADGKKLEPTQAMIIMAMIIMQFNFALTNVTEPCLWLYMVSVPHIRGGGAVTSSLKNLGSAGHADSTL</sequence>